<dbReference type="NCBIfam" id="NF005297">
    <property type="entry name" value="PRK06824.1"/>
    <property type="match status" value="1"/>
</dbReference>
<dbReference type="SUPFAM" id="SSF55159">
    <property type="entry name" value="eIF1-like"/>
    <property type="match status" value="1"/>
</dbReference>
<dbReference type="GO" id="GO:0002188">
    <property type="term" value="P:translation reinitiation"/>
    <property type="evidence" value="ECO:0007669"/>
    <property type="project" value="TreeGrafter"/>
</dbReference>
<dbReference type="PANTHER" id="PTHR12789:SF0">
    <property type="entry name" value="DENSITY-REGULATED PROTEIN"/>
    <property type="match status" value="1"/>
</dbReference>
<organism evidence="5 6">
    <name type="scientific">Marinobacterium stanieri</name>
    <dbReference type="NCBI Taxonomy" id="49186"/>
    <lineage>
        <taxon>Bacteria</taxon>
        <taxon>Pseudomonadati</taxon>
        <taxon>Pseudomonadota</taxon>
        <taxon>Gammaproteobacteria</taxon>
        <taxon>Oceanospirillales</taxon>
        <taxon>Oceanospirillaceae</taxon>
        <taxon>Marinobacterium</taxon>
    </lineage>
</organism>
<evidence type="ECO:0000313" key="5">
    <source>
        <dbReference type="EMBL" id="SIQ38900.1"/>
    </source>
</evidence>
<dbReference type="InterPro" id="IPR050318">
    <property type="entry name" value="DENR/SUI1_TIF"/>
</dbReference>
<evidence type="ECO:0000256" key="3">
    <source>
        <dbReference type="ARBA" id="ARBA00022917"/>
    </source>
</evidence>
<comment type="similarity">
    <text evidence="1">Belongs to the SUI1 family.</text>
</comment>
<keyword evidence="2" id="KW-0810">Translation regulation</keyword>
<dbReference type="PROSITE" id="PS50296">
    <property type="entry name" value="SUI1"/>
    <property type="match status" value="1"/>
</dbReference>
<feature type="domain" description="SUI1" evidence="4">
    <location>
        <begin position="55"/>
        <end position="118"/>
    </location>
</feature>
<reference evidence="6" key="1">
    <citation type="submission" date="2017-01" db="EMBL/GenBank/DDBJ databases">
        <authorList>
            <person name="Varghese N."/>
            <person name="Submissions S."/>
        </authorList>
    </citation>
    <scope>NUCLEOTIDE SEQUENCE [LARGE SCALE GENOMIC DNA]</scope>
    <source>
        <strain evidence="6">DSM 7027</strain>
    </source>
</reference>
<dbReference type="FunFam" id="3.30.780.10:FF:000002">
    <property type="entry name" value="Stress response translation initiation inhibitor"/>
    <property type="match status" value="1"/>
</dbReference>
<dbReference type="Gene3D" id="3.30.780.10">
    <property type="entry name" value="SUI1-like domain"/>
    <property type="match status" value="1"/>
</dbReference>
<evidence type="ECO:0000259" key="4">
    <source>
        <dbReference type="PROSITE" id="PS50296"/>
    </source>
</evidence>
<gene>
    <name evidence="5" type="ORF">SAMN05421647_104184</name>
</gene>
<dbReference type="InterPro" id="IPR036877">
    <property type="entry name" value="SUI1_dom_sf"/>
</dbReference>
<dbReference type="AlphaFoldDB" id="A0A1N6SCY6"/>
<dbReference type="GO" id="GO:0003729">
    <property type="term" value="F:mRNA binding"/>
    <property type="evidence" value="ECO:0007669"/>
    <property type="project" value="TreeGrafter"/>
</dbReference>
<evidence type="ECO:0000256" key="2">
    <source>
        <dbReference type="ARBA" id="ARBA00022845"/>
    </source>
</evidence>
<dbReference type="Proteomes" id="UP000186895">
    <property type="component" value="Unassembled WGS sequence"/>
</dbReference>
<accession>A0A1N6SCY6</accession>
<dbReference type="CDD" id="cd11567">
    <property type="entry name" value="YciH_like"/>
    <property type="match status" value="1"/>
</dbReference>
<dbReference type="GO" id="GO:0003743">
    <property type="term" value="F:translation initiation factor activity"/>
    <property type="evidence" value="ECO:0007669"/>
    <property type="project" value="UniProtKB-KW"/>
</dbReference>
<dbReference type="Pfam" id="PF01253">
    <property type="entry name" value="SUI1"/>
    <property type="match status" value="1"/>
</dbReference>
<keyword evidence="6" id="KW-1185">Reference proteome</keyword>
<dbReference type="RefSeq" id="WP_076462780.1">
    <property type="nucleotide sequence ID" value="NZ_FTMN01000004.1"/>
</dbReference>
<keyword evidence="3" id="KW-0648">Protein biosynthesis</keyword>
<dbReference type="PANTHER" id="PTHR12789">
    <property type="entry name" value="DENSITY-REGULATED PROTEIN HOMOLOG"/>
    <property type="match status" value="1"/>
</dbReference>
<sequence>MGNKSLADQLGGLVYSTESGKLCPDCREPVDQCRCTELLEAERLSTLDGIVRVRREVKGRKGKGVTLLEGIPLPEASLKPMLKEFKKRCGTGGALKAGVVEIQGDHRDLLCNLLEEKGYKVKKAGG</sequence>
<protein>
    <submittedName>
        <fullName evidence="5">Translation initiation factor 1 (eIF-1/SUI1)</fullName>
    </submittedName>
</protein>
<dbReference type="InterPro" id="IPR001950">
    <property type="entry name" value="SUI1"/>
</dbReference>
<dbReference type="PIRSF" id="PIRSF037511">
    <property type="entry name" value="Transl_init_SUI1_pro"/>
    <property type="match status" value="1"/>
</dbReference>
<dbReference type="STRING" id="49186.SAMN05421647_104184"/>
<dbReference type="GO" id="GO:0001731">
    <property type="term" value="P:formation of translation preinitiation complex"/>
    <property type="evidence" value="ECO:0007669"/>
    <property type="project" value="TreeGrafter"/>
</dbReference>
<dbReference type="GO" id="GO:0006417">
    <property type="term" value="P:regulation of translation"/>
    <property type="evidence" value="ECO:0007669"/>
    <property type="project" value="UniProtKB-KW"/>
</dbReference>
<evidence type="ECO:0000313" key="6">
    <source>
        <dbReference type="Proteomes" id="UP000186895"/>
    </source>
</evidence>
<dbReference type="InterPro" id="IPR005872">
    <property type="entry name" value="SUI1_arc_bac"/>
</dbReference>
<name>A0A1N6SCY6_9GAMM</name>
<proteinExistence type="inferred from homology"/>
<keyword evidence="5" id="KW-0396">Initiation factor</keyword>
<dbReference type="EMBL" id="FTMN01000004">
    <property type="protein sequence ID" value="SIQ38900.1"/>
    <property type="molecule type" value="Genomic_DNA"/>
</dbReference>
<evidence type="ECO:0000256" key="1">
    <source>
        <dbReference type="ARBA" id="ARBA00005422"/>
    </source>
</evidence>